<sequence>MQIPGYRIIRKINQGGMSTVYLAIQLSVGREVALKVMSPALNADPVFSERFQREANIVGQLSHPNIVSIYDIGRYKNLNYIAMDYLPGGSVHDKMATGLSTAEILRIIREMALALDLAHEKGYIHRDIKPENILFRENNSAVLSDFGVAKTVSSASQMTNAGMVVGTPHYMSPEQARGKAIDGRSDIYSLGIVFYEMLTGSVPFKADEAVAIAIKHLTAPIPKLPPQYSIYQNLLNKLLAKDPDDRCQRGKEIVMYIDELDATLSGTRPRYMSNTEPSAMHIATLFKALVLTSYAALSAQLKALAKEIFSWRWSPKRSFYRRPNTTVTEIRTTPDSGQNNRSTIVSTRIQKAAYYQSHGSRPSFSISRVLSISLVIGILWFTFSVAITRFQLPGERNYPALLVSAATFSAALLNEKSQELLAPEVPAFNPEVPRPILRESSLEQAPIENLQANLDGSSTKAADFSLAEPALEANQEAQNSPVETPDIGAQEAEQNQAQVPEPDVIPEPPKRYSLTVDTEPEIARVRILNIKDRYQPGIELTNGRYSIEVTAEGYHPYQEWLNIKDEEKRIDVSLRKIAVPGTIFKNELSNGDLGPEMVIVGAGKFTMGNKDNSITMPVRTVTFSKPFAVSRFEITFADYDKYLQENDLGQPDDKRWGKGSRPVINVSWEDAKNYVAWLAKSTGKAYRLPTEAEWEYFARADTKGDYWWSGSAKAQANCRNGCNSDFAGLFSAKSAPVGTYRANAFGLHDTSGNVAEWVEDCYQNHYLSAPRNGTAVITASCDERSVRGGSMKSSAKEIINSAREGRDSNKRYDDVGFRVVVDLYPN</sequence>
<dbReference type="InterPro" id="IPR011009">
    <property type="entry name" value="Kinase-like_dom_sf"/>
</dbReference>
<feature type="region of interest" description="Disordered" evidence="5">
    <location>
        <begin position="491"/>
        <end position="512"/>
    </location>
</feature>
<protein>
    <submittedName>
        <fullName evidence="7">Bifunctional serine/threonine-protein kinase/formylglycine-generating enzyme family protein</fullName>
    </submittedName>
</protein>
<dbReference type="InterPro" id="IPR008271">
    <property type="entry name" value="Ser/Thr_kinase_AS"/>
</dbReference>
<organism evidence="7 8">
    <name type="scientific">Simiduia curdlanivorans</name>
    <dbReference type="NCBI Taxonomy" id="1492769"/>
    <lineage>
        <taxon>Bacteria</taxon>
        <taxon>Pseudomonadati</taxon>
        <taxon>Pseudomonadota</taxon>
        <taxon>Gammaproteobacteria</taxon>
        <taxon>Cellvibrionales</taxon>
        <taxon>Cellvibrionaceae</taxon>
        <taxon>Simiduia</taxon>
    </lineage>
</organism>
<evidence type="ECO:0000256" key="5">
    <source>
        <dbReference type="SAM" id="MobiDB-lite"/>
    </source>
</evidence>
<dbReference type="Gene3D" id="3.90.1580.10">
    <property type="entry name" value="paralog of FGE (formylglycine-generating enzyme)"/>
    <property type="match status" value="1"/>
</dbReference>
<dbReference type="SUPFAM" id="SSF56436">
    <property type="entry name" value="C-type lectin-like"/>
    <property type="match status" value="1"/>
</dbReference>
<reference evidence="8" key="1">
    <citation type="journal article" date="2019" name="Int. J. Syst. Evol. Microbiol.">
        <title>The Global Catalogue of Microorganisms (GCM) 10K type strain sequencing project: providing services to taxonomists for standard genome sequencing and annotation.</title>
        <authorList>
            <consortium name="The Broad Institute Genomics Platform"/>
            <consortium name="The Broad Institute Genome Sequencing Center for Infectious Disease"/>
            <person name="Wu L."/>
            <person name="Ma J."/>
        </authorList>
    </citation>
    <scope>NUCLEOTIDE SEQUENCE [LARGE SCALE GENOMIC DNA]</scope>
    <source>
        <strain evidence="8">CECT 8570</strain>
    </source>
</reference>
<dbReference type="EMBL" id="JBHSCX010000021">
    <property type="protein sequence ID" value="MFC4364121.1"/>
    <property type="molecule type" value="Genomic_DNA"/>
</dbReference>
<evidence type="ECO:0000256" key="1">
    <source>
        <dbReference type="ARBA" id="ARBA00022679"/>
    </source>
</evidence>
<keyword evidence="2" id="KW-0547">Nucleotide-binding</keyword>
<evidence type="ECO:0000256" key="4">
    <source>
        <dbReference type="ARBA" id="ARBA00022840"/>
    </source>
</evidence>
<dbReference type="PANTHER" id="PTHR43289">
    <property type="entry name" value="MITOGEN-ACTIVATED PROTEIN KINASE KINASE KINASE 20-RELATED"/>
    <property type="match status" value="1"/>
</dbReference>
<dbReference type="PROSITE" id="PS50011">
    <property type="entry name" value="PROTEIN_KINASE_DOM"/>
    <property type="match status" value="1"/>
</dbReference>
<accession>A0ABV8V9L0</accession>
<keyword evidence="8" id="KW-1185">Reference proteome</keyword>
<dbReference type="SMART" id="SM00220">
    <property type="entry name" value="S_TKc"/>
    <property type="match status" value="1"/>
</dbReference>
<dbReference type="Gene3D" id="1.10.510.10">
    <property type="entry name" value="Transferase(Phosphotransferase) domain 1"/>
    <property type="match status" value="1"/>
</dbReference>
<dbReference type="SUPFAM" id="SSF56112">
    <property type="entry name" value="Protein kinase-like (PK-like)"/>
    <property type="match status" value="1"/>
</dbReference>
<name>A0ABV8V9L0_9GAMM</name>
<evidence type="ECO:0000313" key="8">
    <source>
        <dbReference type="Proteomes" id="UP001595840"/>
    </source>
</evidence>
<keyword evidence="1" id="KW-0808">Transferase</keyword>
<feature type="domain" description="Protein kinase" evidence="6">
    <location>
        <begin position="6"/>
        <end position="264"/>
    </location>
</feature>
<comment type="caution">
    <text evidence="7">The sequence shown here is derived from an EMBL/GenBank/DDBJ whole genome shotgun (WGS) entry which is preliminary data.</text>
</comment>
<dbReference type="CDD" id="cd14014">
    <property type="entry name" value="STKc_PknB_like"/>
    <property type="match status" value="1"/>
</dbReference>
<keyword evidence="4" id="KW-0067">ATP-binding</keyword>
<evidence type="ECO:0000256" key="2">
    <source>
        <dbReference type="ARBA" id="ARBA00022741"/>
    </source>
</evidence>
<evidence type="ECO:0000256" key="3">
    <source>
        <dbReference type="ARBA" id="ARBA00022777"/>
    </source>
</evidence>
<dbReference type="GO" id="GO:0016301">
    <property type="term" value="F:kinase activity"/>
    <property type="evidence" value="ECO:0007669"/>
    <property type="project" value="UniProtKB-KW"/>
</dbReference>
<dbReference type="PANTHER" id="PTHR43289:SF6">
    <property type="entry name" value="SERINE_THREONINE-PROTEIN KINASE NEKL-3"/>
    <property type="match status" value="1"/>
</dbReference>
<dbReference type="Pfam" id="PF03781">
    <property type="entry name" value="FGE-sulfatase"/>
    <property type="match status" value="1"/>
</dbReference>
<evidence type="ECO:0000313" key="7">
    <source>
        <dbReference type="EMBL" id="MFC4364121.1"/>
    </source>
</evidence>
<proteinExistence type="predicted"/>
<dbReference type="RefSeq" id="WP_290262685.1">
    <property type="nucleotide sequence ID" value="NZ_JAUFQG010000004.1"/>
</dbReference>
<dbReference type="InterPro" id="IPR005532">
    <property type="entry name" value="SUMF_dom"/>
</dbReference>
<dbReference type="PROSITE" id="PS00108">
    <property type="entry name" value="PROTEIN_KINASE_ST"/>
    <property type="match status" value="1"/>
</dbReference>
<dbReference type="InterPro" id="IPR000719">
    <property type="entry name" value="Prot_kinase_dom"/>
</dbReference>
<dbReference type="Proteomes" id="UP001595840">
    <property type="component" value="Unassembled WGS sequence"/>
</dbReference>
<keyword evidence="3 7" id="KW-0418">Kinase</keyword>
<evidence type="ECO:0000259" key="6">
    <source>
        <dbReference type="PROSITE" id="PS50011"/>
    </source>
</evidence>
<dbReference type="Pfam" id="PF00069">
    <property type="entry name" value="Pkinase"/>
    <property type="match status" value="1"/>
</dbReference>
<dbReference type="Gene3D" id="3.30.200.20">
    <property type="entry name" value="Phosphorylase Kinase, domain 1"/>
    <property type="match status" value="1"/>
</dbReference>
<dbReference type="InterPro" id="IPR016187">
    <property type="entry name" value="CTDL_fold"/>
</dbReference>
<dbReference type="InterPro" id="IPR042095">
    <property type="entry name" value="SUMF_sf"/>
</dbReference>
<gene>
    <name evidence="7" type="ORF">ACFOX3_17525</name>
</gene>